<evidence type="ECO:0000313" key="4">
    <source>
        <dbReference type="Proteomes" id="UP000550787"/>
    </source>
</evidence>
<dbReference type="SMART" id="SM00448">
    <property type="entry name" value="REC"/>
    <property type="match status" value="1"/>
</dbReference>
<sequence length="117" mass="12529">MTSPRHVLLVEDESAIADLVRTALEASGLRVTPCADVQSALRELDRGAFDLAILDLTLPDGSPDPLARRLADAGVPIIAISGDPARLATFAYGQGLEKPFRIRALLDRIKDTLPASR</sequence>
<dbReference type="InterPro" id="IPR011006">
    <property type="entry name" value="CheY-like_superfamily"/>
</dbReference>
<comment type="caution">
    <text evidence="3">The sequence shown here is derived from an EMBL/GenBank/DDBJ whole genome shotgun (WGS) entry which is preliminary data.</text>
</comment>
<dbReference type="OMA" id="DAMHRIQ"/>
<dbReference type="Gene3D" id="3.40.50.2300">
    <property type="match status" value="1"/>
</dbReference>
<keyword evidence="1 2" id="KW-0597">Phosphoprotein</keyword>
<name>A0A7W4NNE1_GLUDI</name>
<dbReference type="SUPFAM" id="SSF52172">
    <property type="entry name" value="CheY-like"/>
    <property type="match status" value="1"/>
</dbReference>
<feature type="modified residue" description="4-aspartylphosphate" evidence="2">
    <location>
        <position position="55"/>
    </location>
</feature>
<dbReference type="InterPro" id="IPR001789">
    <property type="entry name" value="Sig_transdc_resp-reg_receiver"/>
</dbReference>
<dbReference type="GO" id="GO:0000160">
    <property type="term" value="P:phosphorelay signal transduction system"/>
    <property type="evidence" value="ECO:0007669"/>
    <property type="project" value="InterPro"/>
</dbReference>
<dbReference type="InterPro" id="IPR050595">
    <property type="entry name" value="Bact_response_regulator"/>
</dbReference>
<evidence type="ECO:0000313" key="3">
    <source>
        <dbReference type="EMBL" id="MBB2157530.1"/>
    </source>
</evidence>
<proteinExistence type="predicted"/>
<accession>A0A7W4NNE1</accession>
<dbReference type="EMBL" id="JABEQG010000033">
    <property type="protein sequence ID" value="MBB2157530.1"/>
    <property type="molecule type" value="Genomic_DNA"/>
</dbReference>
<protein>
    <submittedName>
        <fullName evidence="3">Response regulator transcription factor</fullName>
    </submittedName>
</protein>
<reference evidence="3 4" key="1">
    <citation type="submission" date="2020-04" db="EMBL/GenBank/DDBJ databases">
        <title>Description of novel Gluconacetobacter.</title>
        <authorList>
            <person name="Sombolestani A."/>
        </authorList>
    </citation>
    <scope>NUCLEOTIDE SEQUENCE [LARGE SCALE GENOMIC DNA]</scope>
    <source>
        <strain evidence="3 4">LMG 7603</strain>
    </source>
</reference>
<dbReference type="PANTHER" id="PTHR44591">
    <property type="entry name" value="STRESS RESPONSE REGULATOR PROTEIN 1"/>
    <property type="match status" value="1"/>
</dbReference>
<dbReference type="Proteomes" id="UP000550787">
    <property type="component" value="Unassembled WGS sequence"/>
</dbReference>
<evidence type="ECO:0000256" key="2">
    <source>
        <dbReference type="PROSITE-ProRule" id="PRU00169"/>
    </source>
</evidence>
<dbReference type="Pfam" id="PF00072">
    <property type="entry name" value="Response_reg"/>
    <property type="match status" value="1"/>
</dbReference>
<organism evidence="3 4">
    <name type="scientific">Gluconacetobacter diazotrophicus</name>
    <name type="common">Acetobacter diazotrophicus</name>
    <dbReference type="NCBI Taxonomy" id="33996"/>
    <lineage>
        <taxon>Bacteria</taxon>
        <taxon>Pseudomonadati</taxon>
        <taxon>Pseudomonadota</taxon>
        <taxon>Alphaproteobacteria</taxon>
        <taxon>Acetobacterales</taxon>
        <taxon>Acetobacteraceae</taxon>
        <taxon>Gluconacetobacter</taxon>
    </lineage>
</organism>
<dbReference type="PANTHER" id="PTHR44591:SF21">
    <property type="entry name" value="TWO-COMPONENT RESPONSE REGULATOR"/>
    <property type="match status" value="1"/>
</dbReference>
<dbReference type="PROSITE" id="PS50110">
    <property type="entry name" value="RESPONSE_REGULATORY"/>
    <property type="match status" value="1"/>
</dbReference>
<dbReference type="RefSeq" id="WP_012227515.1">
    <property type="nucleotide sequence ID" value="NZ_JABEQG010000033.1"/>
</dbReference>
<evidence type="ECO:0000256" key="1">
    <source>
        <dbReference type="ARBA" id="ARBA00022553"/>
    </source>
</evidence>
<gene>
    <name evidence="3" type="ORF">HLH33_14605</name>
</gene>
<dbReference type="AlphaFoldDB" id="A0A7W4NNE1"/>